<dbReference type="AlphaFoldDB" id="A0A3M7R484"/>
<dbReference type="Proteomes" id="UP000276133">
    <property type="component" value="Unassembled WGS sequence"/>
</dbReference>
<protein>
    <submittedName>
        <fullName evidence="1">Uncharacterized protein</fullName>
    </submittedName>
</protein>
<organism evidence="1 2">
    <name type="scientific">Brachionus plicatilis</name>
    <name type="common">Marine rotifer</name>
    <name type="synonym">Brachionus muelleri</name>
    <dbReference type="NCBI Taxonomy" id="10195"/>
    <lineage>
        <taxon>Eukaryota</taxon>
        <taxon>Metazoa</taxon>
        <taxon>Spiralia</taxon>
        <taxon>Gnathifera</taxon>
        <taxon>Rotifera</taxon>
        <taxon>Eurotatoria</taxon>
        <taxon>Monogononta</taxon>
        <taxon>Pseudotrocha</taxon>
        <taxon>Ploima</taxon>
        <taxon>Brachionidae</taxon>
        <taxon>Brachionus</taxon>
    </lineage>
</organism>
<proteinExistence type="predicted"/>
<feature type="non-terminal residue" evidence="1">
    <location>
        <position position="1"/>
    </location>
</feature>
<name>A0A3M7R484_BRAPC</name>
<dbReference type="EMBL" id="REGN01004249">
    <property type="protein sequence ID" value="RNA18400.1"/>
    <property type="molecule type" value="Genomic_DNA"/>
</dbReference>
<sequence>SLPARPSEELENRATCAHLVNLSNFLELDLGYYNGVTKFVYLKKREPYFFMFPRTMKTLLG</sequence>
<evidence type="ECO:0000313" key="2">
    <source>
        <dbReference type="Proteomes" id="UP000276133"/>
    </source>
</evidence>
<accession>A0A3M7R484</accession>
<evidence type="ECO:0000313" key="1">
    <source>
        <dbReference type="EMBL" id="RNA18400.1"/>
    </source>
</evidence>
<comment type="caution">
    <text evidence="1">The sequence shown here is derived from an EMBL/GenBank/DDBJ whole genome shotgun (WGS) entry which is preliminary data.</text>
</comment>
<keyword evidence="2" id="KW-1185">Reference proteome</keyword>
<gene>
    <name evidence="1" type="ORF">BpHYR1_000530</name>
</gene>
<reference evidence="1 2" key="1">
    <citation type="journal article" date="2018" name="Sci. Rep.">
        <title>Genomic signatures of local adaptation to the degree of environmental predictability in rotifers.</title>
        <authorList>
            <person name="Franch-Gras L."/>
            <person name="Hahn C."/>
            <person name="Garcia-Roger E.M."/>
            <person name="Carmona M.J."/>
            <person name="Serra M."/>
            <person name="Gomez A."/>
        </authorList>
    </citation>
    <scope>NUCLEOTIDE SEQUENCE [LARGE SCALE GENOMIC DNA]</scope>
    <source>
        <strain evidence="1">HYR1</strain>
    </source>
</reference>